<gene>
    <name evidence="1" type="ORF">HID58_055206</name>
</gene>
<reference evidence="1 2" key="1">
    <citation type="submission" date="2021-05" db="EMBL/GenBank/DDBJ databases">
        <title>Genome Assembly of Synthetic Allotetraploid Brassica napus Reveals Homoeologous Exchanges between Subgenomes.</title>
        <authorList>
            <person name="Davis J.T."/>
        </authorList>
    </citation>
    <scope>NUCLEOTIDE SEQUENCE [LARGE SCALE GENOMIC DNA]</scope>
    <source>
        <strain evidence="2">cv. Da-Ae</strain>
        <tissue evidence="1">Seedling</tissue>
    </source>
</reference>
<evidence type="ECO:0000313" key="2">
    <source>
        <dbReference type="Proteomes" id="UP000824890"/>
    </source>
</evidence>
<sequence>MCHNVVIKCVAYGTLAHVSQDLWNSTSANVVLCVLQFLQINWGVGRLKHVTNIDRFSKIIFEPKDVPKINAFRKRHE</sequence>
<accession>A0ABQ8AKJ7</accession>
<evidence type="ECO:0000313" key="1">
    <source>
        <dbReference type="EMBL" id="KAH0892777.1"/>
    </source>
</evidence>
<proteinExistence type="predicted"/>
<name>A0ABQ8AKJ7_BRANA</name>
<dbReference type="EMBL" id="JAGKQM010000013">
    <property type="protein sequence ID" value="KAH0892777.1"/>
    <property type="molecule type" value="Genomic_DNA"/>
</dbReference>
<organism evidence="1 2">
    <name type="scientific">Brassica napus</name>
    <name type="common">Rape</name>
    <dbReference type="NCBI Taxonomy" id="3708"/>
    <lineage>
        <taxon>Eukaryota</taxon>
        <taxon>Viridiplantae</taxon>
        <taxon>Streptophyta</taxon>
        <taxon>Embryophyta</taxon>
        <taxon>Tracheophyta</taxon>
        <taxon>Spermatophyta</taxon>
        <taxon>Magnoliopsida</taxon>
        <taxon>eudicotyledons</taxon>
        <taxon>Gunneridae</taxon>
        <taxon>Pentapetalae</taxon>
        <taxon>rosids</taxon>
        <taxon>malvids</taxon>
        <taxon>Brassicales</taxon>
        <taxon>Brassicaceae</taxon>
        <taxon>Brassiceae</taxon>
        <taxon>Brassica</taxon>
    </lineage>
</organism>
<keyword evidence="2" id="KW-1185">Reference proteome</keyword>
<dbReference type="Proteomes" id="UP000824890">
    <property type="component" value="Unassembled WGS sequence"/>
</dbReference>
<comment type="caution">
    <text evidence="1">The sequence shown here is derived from an EMBL/GenBank/DDBJ whole genome shotgun (WGS) entry which is preliminary data.</text>
</comment>
<protein>
    <submittedName>
        <fullName evidence="1">Uncharacterized protein</fullName>
    </submittedName>
</protein>